<dbReference type="EMBL" id="JABWGV010000001">
    <property type="protein sequence ID" value="NVD43985.1"/>
    <property type="molecule type" value="Genomic_DNA"/>
</dbReference>
<evidence type="ECO:0000256" key="1">
    <source>
        <dbReference type="SAM" id="SignalP"/>
    </source>
</evidence>
<sequence>MYRNWLLVAPAIGLSPTAASAQTPPANVSAAAPDGIVAAMTYAGYLAELSKDGVGDPMIETELAGWPGYIYFYGCQDETNDNCQSVRLSVGFDRKTPMDPKALNTLASDKLFASFSLDEEGDPYVAWDIVTGDGIPAAVFFKSLDNFSWMIDDVSQTVFENDE</sequence>
<comment type="caution">
    <text evidence="2">The sequence shown here is derived from an EMBL/GenBank/DDBJ whole genome shotgun (WGS) entry which is preliminary data.</text>
</comment>
<gene>
    <name evidence="2" type="ORF">HUV48_02995</name>
</gene>
<feature type="signal peptide" evidence="1">
    <location>
        <begin position="1"/>
        <end position="21"/>
    </location>
</feature>
<accession>A0A850H4F5</accession>
<organism evidence="2 3">
    <name type="scientific">Qipengyuania atrilutea</name>
    <dbReference type="NCBI Taxonomy" id="2744473"/>
    <lineage>
        <taxon>Bacteria</taxon>
        <taxon>Pseudomonadati</taxon>
        <taxon>Pseudomonadota</taxon>
        <taxon>Alphaproteobacteria</taxon>
        <taxon>Sphingomonadales</taxon>
        <taxon>Erythrobacteraceae</taxon>
        <taxon>Qipengyuania</taxon>
    </lineage>
</organism>
<dbReference type="RefSeq" id="WP_176266275.1">
    <property type="nucleotide sequence ID" value="NZ_JABWGV010000001.1"/>
</dbReference>
<dbReference type="InterPro" id="IPR019660">
    <property type="entry name" value="Put_sensory_transdc_reg_YbjN"/>
</dbReference>
<keyword evidence="3" id="KW-1185">Reference proteome</keyword>
<dbReference type="AlphaFoldDB" id="A0A850H4F5"/>
<evidence type="ECO:0000313" key="2">
    <source>
        <dbReference type="EMBL" id="NVD43985.1"/>
    </source>
</evidence>
<name>A0A850H4F5_9SPHN</name>
<feature type="chain" id="PRO_5032767326" evidence="1">
    <location>
        <begin position="22"/>
        <end position="163"/>
    </location>
</feature>
<dbReference type="Proteomes" id="UP000561438">
    <property type="component" value="Unassembled WGS sequence"/>
</dbReference>
<reference evidence="2 3" key="1">
    <citation type="submission" date="2020-06" db="EMBL/GenBank/DDBJ databases">
        <title>Altererythrobacter sp. HHU K3-1.</title>
        <authorList>
            <person name="Zhang D."/>
            <person name="Xue H."/>
        </authorList>
    </citation>
    <scope>NUCLEOTIDE SEQUENCE [LARGE SCALE GENOMIC DNA]</scope>
    <source>
        <strain evidence="2 3">HHU K3-1</strain>
    </source>
</reference>
<evidence type="ECO:0000313" key="3">
    <source>
        <dbReference type="Proteomes" id="UP000561438"/>
    </source>
</evidence>
<protein>
    <submittedName>
        <fullName evidence="2">YbjN domain-containing protein</fullName>
    </submittedName>
</protein>
<keyword evidence="1" id="KW-0732">Signal</keyword>
<dbReference type="Pfam" id="PF10722">
    <property type="entry name" value="YbjN"/>
    <property type="match status" value="1"/>
</dbReference>
<proteinExistence type="predicted"/>